<accession>A0A094WKW0</accession>
<keyword evidence="2" id="KW-0012">Acyltransferase</keyword>
<reference evidence="5 7" key="2">
    <citation type="submission" date="2014-01" db="EMBL/GenBank/DDBJ databases">
        <title>Draft genome sequencing of Bacillus alcalophilus CGMCC 1.3604.</title>
        <authorList>
            <person name="Yang J."/>
            <person name="Diao L."/>
            <person name="Yang S."/>
        </authorList>
    </citation>
    <scope>NUCLEOTIDE SEQUENCE [LARGE SCALE GENOMIC DNA]</scope>
    <source>
        <strain evidence="5 7">CGMCC 1.3604</strain>
    </source>
</reference>
<evidence type="ECO:0000313" key="7">
    <source>
        <dbReference type="Proteomes" id="UP000297014"/>
    </source>
</evidence>
<evidence type="ECO:0000256" key="2">
    <source>
        <dbReference type="ARBA" id="ARBA00023315"/>
    </source>
</evidence>
<dbReference type="eggNOG" id="COG0456">
    <property type="taxonomic scope" value="Bacteria"/>
</dbReference>
<dbReference type="Proteomes" id="UP000297014">
    <property type="component" value="Unassembled WGS sequence"/>
</dbReference>
<protein>
    <recommendedName>
        <fullName evidence="3">N-acetyltransferase domain-containing protein</fullName>
    </recommendedName>
</protein>
<dbReference type="RefSeq" id="WP_003322696.1">
    <property type="nucleotide sequence ID" value="NZ_ALPT02000054.1"/>
</dbReference>
<proteinExistence type="predicted"/>
<keyword evidence="1" id="KW-0808">Transferase</keyword>
<dbReference type="OrthoDB" id="9799092at2"/>
<organism evidence="4 6">
    <name type="scientific">Alkalihalobacillus alcalophilus ATCC 27647 = CGMCC 1.3604</name>
    <dbReference type="NCBI Taxonomy" id="1218173"/>
    <lineage>
        <taxon>Bacteria</taxon>
        <taxon>Bacillati</taxon>
        <taxon>Bacillota</taxon>
        <taxon>Bacilli</taxon>
        <taxon>Bacillales</taxon>
        <taxon>Bacillaceae</taxon>
        <taxon>Alkalihalobacillus</taxon>
    </lineage>
</organism>
<gene>
    <name evidence="5" type="ORF">AJ85_18740</name>
    <name evidence="4" type="ORF">BALCAV_0215260</name>
</gene>
<dbReference type="InterPro" id="IPR016181">
    <property type="entry name" value="Acyl_CoA_acyltransferase"/>
</dbReference>
<reference evidence="4 6" key="1">
    <citation type="journal article" date="2014" name="Genome Announc.">
        <title>Draft Genome Sequence of Bacillus alcalophilus AV1934, a Classic Alkaliphile Isolated from Human Feces in 1934.</title>
        <authorList>
            <person name="Attie O."/>
            <person name="Jayaprakash A."/>
            <person name="Shah H."/>
            <person name="Paulsen I.T."/>
            <person name="Morino M."/>
            <person name="Takahashi Y."/>
            <person name="Narumi I."/>
            <person name="Sachidanandam R."/>
            <person name="Satoh K."/>
            <person name="Ito M."/>
            <person name="Krulwich T.A."/>
        </authorList>
    </citation>
    <scope>NUCLEOTIDE SEQUENCE [LARGE SCALE GENOMIC DNA]</scope>
    <source>
        <strain evidence="4 6">AV1934</strain>
    </source>
</reference>
<evidence type="ECO:0000313" key="5">
    <source>
        <dbReference type="EMBL" id="THG89267.1"/>
    </source>
</evidence>
<sequence>MEIRFLQKTDWIQYRQIRLEALKKEPFLFADSYEEQKEKSSAHFQSELTTPSNIVLGGFIEGELKGIISLKLYTLKKMEHKAMLGRFYVMEDARGKSLGKKLFQSGIDRAKELGVEQLQLVVASINETAISVYKKQGFKRFAYEEKAMKYNGKYIDEEYFVLNLTEEK</sequence>
<dbReference type="CDD" id="cd04301">
    <property type="entry name" value="NAT_SF"/>
    <property type="match status" value="1"/>
</dbReference>
<dbReference type="Gene3D" id="3.40.630.30">
    <property type="match status" value="1"/>
</dbReference>
<dbReference type="Proteomes" id="UP000002754">
    <property type="component" value="Unassembled WGS sequence"/>
</dbReference>
<dbReference type="EMBL" id="ALPT02000054">
    <property type="protein sequence ID" value="KGA96583.1"/>
    <property type="molecule type" value="Genomic_DNA"/>
</dbReference>
<dbReference type="GO" id="GO:0016747">
    <property type="term" value="F:acyltransferase activity, transferring groups other than amino-acyl groups"/>
    <property type="evidence" value="ECO:0007669"/>
    <property type="project" value="InterPro"/>
</dbReference>
<comment type="caution">
    <text evidence="4">The sequence shown here is derived from an EMBL/GenBank/DDBJ whole genome shotgun (WGS) entry which is preliminary data.</text>
</comment>
<name>A0A094WKW0_ALKAL</name>
<dbReference type="EMBL" id="JALP01000250">
    <property type="protein sequence ID" value="THG89267.1"/>
    <property type="molecule type" value="Genomic_DNA"/>
</dbReference>
<dbReference type="PANTHER" id="PTHR43420:SF12">
    <property type="entry name" value="N-ACETYLTRANSFERASE DOMAIN-CONTAINING PROTEIN"/>
    <property type="match status" value="1"/>
</dbReference>
<dbReference type="PROSITE" id="PS51186">
    <property type="entry name" value="GNAT"/>
    <property type="match status" value="1"/>
</dbReference>
<keyword evidence="6" id="KW-1185">Reference proteome</keyword>
<dbReference type="AlphaFoldDB" id="A0A094WKW0"/>
<evidence type="ECO:0000313" key="6">
    <source>
        <dbReference type="Proteomes" id="UP000002754"/>
    </source>
</evidence>
<dbReference type="InterPro" id="IPR000182">
    <property type="entry name" value="GNAT_dom"/>
</dbReference>
<dbReference type="STRING" id="1218173.BALCAV_0215260"/>
<dbReference type="PANTHER" id="PTHR43420">
    <property type="entry name" value="ACETYLTRANSFERASE"/>
    <property type="match status" value="1"/>
</dbReference>
<feature type="domain" description="N-acetyltransferase" evidence="3">
    <location>
        <begin position="1"/>
        <end position="156"/>
    </location>
</feature>
<evidence type="ECO:0000256" key="1">
    <source>
        <dbReference type="ARBA" id="ARBA00022679"/>
    </source>
</evidence>
<evidence type="ECO:0000313" key="4">
    <source>
        <dbReference type="EMBL" id="KGA96583.1"/>
    </source>
</evidence>
<evidence type="ECO:0000259" key="3">
    <source>
        <dbReference type="PROSITE" id="PS51186"/>
    </source>
</evidence>
<dbReference type="Pfam" id="PF00583">
    <property type="entry name" value="Acetyltransf_1"/>
    <property type="match status" value="1"/>
</dbReference>
<dbReference type="SUPFAM" id="SSF55729">
    <property type="entry name" value="Acyl-CoA N-acyltransferases (Nat)"/>
    <property type="match status" value="1"/>
</dbReference>
<dbReference type="InterPro" id="IPR050680">
    <property type="entry name" value="YpeA/RimI_acetyltransf"/>
</dbReference>